<proteinExistence type="predicted"/>
<comment type="caution">
    <text evidence="2">The sequence shown here is derived from an EMBL/GenBank/DDBJ whole genome shotgun (WGS) entry which is preliminary data.</text>
</comment>
<protein>
    <submittedName>
        <fullName evidence="2">Uncharacterized protein</fullName>
    </submittedName>
</protein>
<feature type="transmembrane region" description="Helical" evidence="1">
    <location>
        <begin position="6"/>
        <end position="24"/>
    </location>
</feature>
<feature type="transmembrane region" description="Helical" evidence="1">
    <location>
        <begin position="45"/>
        <end position="64"/>
    </location>
</feature>
<keyword evidence="3" id="KW-1185">Reference proteome</keyword>
<reference evidence="2 3" key="1">
    <citation type="submission" date="2020-05" db="EMBL/GenBank/DDBJ databases">
        <title>Paenibacillus glebae, sp. nov., Paenibacillus humi sp. nov., Paenibacillus pedi sp. nov., Paenibacillus terrestris sp. nov. and Paenibacillus terricola sp. nov., isolated from a forest top soil sample.</title>
        <authorList>
            <person name="Qi S."/>
            <person name="Carlier A."/>
            <person name="Cnockaert M."/>
            <person name="Vandamme P."/>
        </authorList>
    </citation>
    <scope>NUCLEOTIDE SEQUENCE [LARGE SCALE GENOMIC DNA]</scope>
    <source>
        <strain evidence="2 3">LMG 29502</strain>
    </source>
</reference>
<organism evidence="2 3">
    <name type="scientific">Paenibacillus tritici</name>
    <dbReference type="NCBI Taxonomy" id="1873425"/>
    <lineage>
        <taxon>Bacteria</taxon>
        <taxon>Bacillati</taxon>
        <taxon>Bacillota</taxon>
        <taxon>Bacilli</taxon>
        <taxon>Bacillales</taxon>
        <taxon>Paenibacillaceae</taxon>
        <taxon>Paenibacillus</taxon>
    </lineage>
</organism>
<keyword evidence="1" id="KW-1133">Transmembrane helix</keyword>
<accession>A0ABX2DRP3</accession>
<gene>
    <name evidence="2" type="ORF">HQN87_18685</name>
</gene>
<evidence type="ECO:0000313" key="2">
    <source>
        <dbReference type="EMBL" id="NQX47363.1"/>
    </source>
</evidence>
<evidence type="ECO:0000313" key="3">
    <source>
        <dbReference type="Proteomes" id="UP000711047"/>
    </source>
</evidence>
<dbReference type="Proteomes" id="UP000711047">
    <property type="component" value="Unassembled WGS sequence"/>
</dbReference>
<dbReference type="RefSeq" id="WP_173136522.1">
    <property type="nucleotide sequence ID" value="NZ_JABMKX010000010.1"/>
</dbReference>
<evidence type="ECO:0000256" key="1">
    <source>
        <dbReference type="SAM" id="Phobius"/>
    </source>
</evidence>
<feature type="transmembrane region" description="Helical" evidence="1">
    <location>
        <begin position="84"/>
        <end position="104"/>
    </location>
</feature>
<keyword evidence="1" id="KW-0472">Membrane</keyword>
<keyword evidence="1" id="KW-0812">Transmembrane</keyword>
<dbReference type="EMBL" id="JABMKX010000010">
    <property type="protein sequence ID" value="NQX47363.1"/>
    <property type="molecule type" value="Genomic_DNA"/>
</dbReference>
<name>A0ABX2DRP3_9BACL</name>
<sequence>MDIIDLILITLETIALIAFTAYVIRYSRYFMGRGPMRTYNLYLRSVWVTYGAVALLCLNLLWGRLNIILGYSADGALSNIMREYVLVLTLVMLVFAGWMHKELWDTNRKNKTRPKRTKQRELE</sequence>